<dbReference type="OrthoDB" id="429744at2759"/>
<accession>C1N3C7</accession>
<dbReference type="AlphaFoldDB" id="C1N3C7"/>
<dbReference type="eggNOG" id="ENOG502RXV6">
    <property type="taxonomic scope" value="Eukaryota"/>
</dbReference>
<evidence type="ECO:0000313" key="6">
    <source>
        <dbReference type="Proteomes" id="UP000001876"/>
    </source>
</evidence>
<dbReference type="GO" id="GO:0032259">
    <property type="term" value="P:methylation"/>
    <property type="evidence" value="ECO:0007669"/>
    <property type="project" value="UniProtKB-KW"/>
</dbReference>
<keyword evidence="6" id="KW-1185">Reference proteome</keyword>
<dbReference type="GO" id="GO:0008168">
    <property type="term" value="F:methyltransferase activity"/>
    <property type="evidence" value="ECO:0007669"/>
    <property type="project" value="UniProtKB-KW"/>
</dbReference>
<evidence type="ECO:0000256" key="3">
    <source>
        <dbReference type="ARBA" id="ARBA00022691"/>
    </source>
</evidence>
<dbReference type="OMA" id="NEPYHHQ"/>
<dbReference type="EMBL" id="GG663746">
    <property type="protein sequence ID" value="EEH53405.1"/>
    <property type="molecule type" value="Genomic_DNA"/>
</dbReference>
<sequence>MATGGNNVDAARRKAATRAYNALPMKLVIVSKGGGASVDAACGEWADKIRRYAPFDEIVVRPNPKNAKDPRAQLEAEGERVMRHVDARDFVVLMDERGKDLSSEALAAVVADVGDGGHSGIVFCVGGPFGHGDAVTRRADARVRLSSMVMNHQVARIVLLEQAYRAHTILRGEPYHH</sequence>
<dbReference type="RefSeq" id="XP_003062586.1">
    <property type="nucleotide sequence ID" value="XM_003062540.1"/>
</dbReference>
<keyword evidence="2" id="KW-0808">Transferase</keyword>
<organism evidence="6">
    <name type="scientific">Micromonas pusilla (strain CCMP1545)</name>
    <name type="common">Picoplanktonic green alga</name>
    <dbReference type="NCBI Taxonomy" id="564608"/>
    <lineage>
        <taxon>Eukaryota</taxon>
        <taxon>Viridiplantae</taxon>
        <taxon>Chlorophyta</taxon>
        <taxon>Mamiellophyceae</taxon>
        <taxon>Mamiellales</taxon>
        <taxon>Mamiellaceae</taxon>
        <taxon>Micromonas</taxon>
    </lineage>
</organism>
<dbReference type="HAMAP" id="MF_00658">
    <property type="entry name" value="23SrRNA_methyltr_H"/>
    <property type="match status" value="1"/>
</dbReference>
<dbReference type="GO" id="GO:0006364">
    <property type="term" value="P:rRNA processing"/>
    <property type="evidence" value="ECO:0007669"/>
    <property type="project" value="InterPro"/>
</dbReference>
<dbReference type="InterPro" id="IPR029026">
    <property type="entry name" value="tRNA_m1G_MTases_N"/>
</dbReference>
<evidence type="ECO:0000256" key="2">
    <source>
        <dbReference type="ARBA" id="ARBA00022679"/>
    </source>
</evidence>
<dbReference type="STRING" id="564608.C1N3C7"/>
<dbReference type="PIRSF" id="PIRSF004505">
    <property type="entry name" value="MT_bac"/>
    <property type="match status" value="1"/>
</dbReference>
<dbReference type="InterPro" id="IPR003742">
    <property type="entry name" value="RlmH-like"/>
</dbReference>
<protein>
    <submittedName>
        <fullName evidence="5">Predicted protein</fullName>
    </submittedName>
</protein>
<dbReference type="PANTHER" id="PTHR33603:SF1">
    <property type="entry name" value="RIBOSOMAL RNA LARGE SUBUNIT METHYLTRANSFERASE H"/>
    <property type="match status" value="1"/>
</dbReference>
<gene>
    <name evidence="5" type="ORF">MICPUCDRAFT_29179</name>
</gene>
<dbReference type="Pfam" id="PF02590">
    <property type="entry name" value="SPOUT_MTase"/>
    <property type="match status" value="1"/>
</dbReference>
<dbReference type="Gene3D" id="3.40.1280.10">
    <property type="match status" value="1"/>
</dbReference>
<comment type="similarity">
    <text evidence="4">Belongs to the RNA methyltransferase RlmH family.</text>
</comment>
<keyword evidence="1" id="KW-0489">Methyltransferase</keyword>
<dbReference type="CDD" id="cd18081">
    <property type="entry name" value="RlmH-like"/>
    <property type="match status" value="1"/>
</dbReference>
<evidence type="ECO:0000256" key="4">
    <source>
        <dbReference type="ARBA" id="ARBA00038303"/>
    </source>
</evidence>
<keyword evidence="3" id="KW-0949">S-adenosyl-L-methionine</keyword>
<dbReference type="SUPFAM" id="SSF75217">
    <property type="entry name" value="alpha/beta knot"/>
    <property type="match status" value="1"/>
</dbReference>
<dbReference type="PANTHER" id="PTHR33603">
    <property type="entry name" value="METHYLTRANSFERASE"/>
    <property type="match status" value="1"/>
</dbReference>
<dbReference type="InterPro" id="IPR029028">
    <property type="entry name" value="Alpha/beta_knot_MTases"/>
</dbReference>
<dbReference type="GeneID" id="9687797"/>
<reference evidence="5 6" key="1">
    <citation type="journal article" date="2009" name="Science">
        <title>Green evolution and dynamic adaptations revealed by genomes of the marine picoeukaryotes Micromonas.</title>
        <authorList>
            <person name="Worden A.Z."/>
            <person name="Lee J.H."/>
            <person name="Mock T."/>
            <person name="Rouze P."/>
            <person name="Simmons M.P."/>
            <person name="Aerts A.L."/>
            <person name="Allen A.E."/>
            <person name="Cuvelier M.L."/>
            <person name="Derelle E."/>
            <person name="Everett M.V."/>
            <person name="Foulon E."/>
            <person name="Grimwood J."/>
            <person name="Gundlach H."/>
            <person name="Henrissat B."/>
            <person name="Napoli C."/>
            <person name="McDonald S.M."/>
            <person name="Parker M.S."/>
            <person name="Rombauts S."/>
            <person name="Salamov A."/>
            <person name="Von Dassow P."/>
            <person name="Badger J.H."/>
            <person name="Coutinho P.M."/>
            <person name="Demir E."/>
            <person name="Dubchak I."/>
            <person name="Gentemann C."/>
            <person name="Eikrem W."/>
            <person name="Gready J.E."/>
            <person name="John U."/>
            <person name="Lanier W."/>
            <person name="Lindquist E.A."/>
            <person name="Lucas S."/>
            <person name="Mayer K.F."/>
            <person name="Moreau H."/>
            <person name="Not F."/>
            <person name="Otillar R."/>
            <person name="Panaud O."/>
            <person name="Pangilinan J."/>
            <person name="Paulsen I."/>
            <person name="Piegu B."/>
            <person name="Poliakov A."/>
            <person name="Robbens S."/>
            <person name="Schmutz J."/>
            <person name="Toulza E."/>
            <person name="Wyss T."/>
            <person name="Zelensky A."/>
            <person name="Zhou K."/>
            <person name="Armbrust E.V."/>
            <person name="Bhattacharya D."/>
            <person name="Goodenough U.W."/>
            <person name="Van de Peer Y."/>
            <person name="Grigoriev I.V."/>
        </authorList>
    </citation>
    <scope>NUCLEOTIDE SEQUENCE [LARGE SCALE GENOMIC DNA]</scope>
    <source>
        <strain evidence="5 6">CCMP1545</strain>
    </source>
</reference>
<dbReference type="Proteomes" id="UP000001876">
    <property type="component" value="Unassembled WGS sequence"/>
</dbReference>
<evidence type="ECO:0000256" key="1">
    <source>
        <dbReference type="ARBA" id="ARBA00022603"/>
    </source>
</evidence>
<dbReference type="KEGG" id="mpp:MICPUCDRAFT_29179"/>
<proteinExistence type="inferred from homology"/>
<evidence type="ECO:0000313" key="5">
    <source>
        <dbReference type="EMBL" id="EEH53405.1"/>
    </source>
</evidence>
<name>C1N3C7_MICPC</name>